<dbReference type="EMBL" id="HBNS01061739">
    <property type="protein sequence ID" value="CAE4669887.1"/>
    <property type="molecule type" value="Transcribed_RNA"/>
</dbReference>
<evidence type="ECO:0000256" key="1">
    <source>
        <dbReference type="SAM" id="MobiDB-lite"/>
    </source>
</evidence>
<protein>
    <submittedName>
        <fullName evidence="2">Uncharacterized protein</fullName>
    </submittedName>
</protein>
<sequence>MAFRKIGTSNNKTNTLVVSEDFEKMSFNDETSTSSSFSPSQSEHGKDPKRKSSASRLMDSFKRGSNVFRTRSTSNIEIARSKSEGENDFRRCAENSSSSMDSSIRCGSFKQKDSNVANSKHLSDALVACMEDRDPVQARKATFWLKLIQHQEREAEGKSSTCEKYVKPPREEWHLRGCPASITVEENDDECALRLIKATQTKSTS</sequence>
<dbReference type="AlphaFoldDB" id="A0A6U3RPC4"/>
<gene>
    <name evidence="2" type="ORF">DBRI00130_LOCUS44523</name>
</gene>
<organism evidence="2">
    <name type="scientific">Ditylum brightwellii</name>
    <dbReference type="NCBI Taxonomy" id="49249"/>
    <lineage>
        <taxon>Eukaryota</taxon>
        <taxon>Sar</taxon>
        <taxon>Stramenopiles</taxon>
        <taxon>Ochrophyta</taxon>
        <taxon>Bacillariophyta</taxon>
        <taxon>Mediophyceae</taxon>
        <taxon>Lithodesmiophycidae</taxon>
        <taxon>Lithodesmiales</taxon>
        <taxon>Lithodesmiaceae</taxon>
        <taxon>Ditylum</taxon>
    </lineage>
</organism>
<reference evidence="2" key="1">
    <citation type="submission" date="2021-01" db="EMBL/GenBank/DDBJ databases">
        <authorList>
            <person name="Corre E."/>
            <person name="Pelletier E."/>
            <person name="Niang G."/>
            <person name="Scheremetjew M."/>
            <person name="Finn R."/>
            <person name="Kale V."/>
            <person name="Holt S."/>
            <person name="Cochrane G."/>
            <person name="Meng A."/>
            <person name="Brown T."/>
            <person name="Cohen L."/>
        </authorList>
    </citation>
    <scope>NUCLEOTIDE SEQUENCE</scope>
    <source>
        <strain evidence="2">GSO104</strain>
    </source>
</reference>
<name>A0A6U3RPC4_9STRA</name>
<accession>A0A6U3RPC4</accession>
<proteinExistence type="predicted"/>
<feature type="region of interest" description="Disordered" evidence="1">
    <location>
        <begin position="28"/>
        <end position="64"/>
    </location>
</feature>
<evidence type="ECO:0000313" key="2">
    <source>
        <dbReference type="EMBL" id="CAE4669887.1"/>
    </source>
</evidence>
<feature type="compositionally biased region" description="Low complexity" evidence="1">
    <location>
        <begin position="28"/>
        <end position="42"/>
    </location>
</feature>